<keyword evidence="3" id="KW-1185">Reference proteome</keyword>
<proteinExistence type="predicted"/>
<evidence type="ECO:0000313" key="3">
    <source>
        <dbReference type="Proteomes" id="UP000070700"/>
    </source>
</evidence>
<protein>
    <submittedName>
        <fullName evidence="2">Uncharacterized protein</fullName>
    </submittedName>
</protein>
<accession>A0A194XH11</accession>
<reference evidence="2 3" key="1">
    <citation type="submission" date="2015-10" db="EMBL/GenBank/DDBJ databases">
        <title>Full genome of DAOMC 229536 Phialocephala scopiformis, a fungal endophyte of spruce producing the potent anti-insectan compound rugulosin.</title>
        <authorList>
            <consortium name="DOE Joint Genome Institute"/>
            <person name="Walker A.K."/>
            <person name="Frasz S.L."/>
            <person name="Seifert K.A."/>
            <person name="Miller J.D."/>
            <person name="Mondo S.J."/>
            <person name="Labutti K."/>
            <person name="Lipzen A."/>
            <person name="Dockter R."/>
            <person name="Kennedy M."/>
            <person name="Grigoriev I.V."/>
            <person name="Spatafora J.W."/>
        </authorList>
    </citation>
    <scope>NUCLEOTIDE SEQUENCE [LARGE SCALE GENOMIC DNA]</scope>
    <source>
        <strain evidence="2 3">CBS 120377</strain>
    </source>
</reference>
<dbReference type="RefSeq" id="XP_018073850.1">
    <property type="nucleotide sequence ID" value="XM_018214682.1"/>
</dbReference>
<evidence type="ECO:0000256" key="1">
    <source>
        <dbReference type="SAM" id="MobiDB-lite"/>
    </source>
</evidence>
<gene>
    <name evidence="2" type="ORF">LY89DRAFT_683316</name>
</gene>
<feature type="non-terminal residue" evidence="2">
    <location>
        <position position="199"/>
    </location>
</feature>
<dbReference type="EMBL" id="KQ947411">
    <property type="protein sequence ID" value="KUJ19495.1"/>
    <property type="molecule type" value="Genomic_DNA"/>
</dbReference>
<feature type="region of interest" description="Disordered" evidence="1">
    <location>
        <begin position="1"/>
        <end position="64"/>
    </location>
</feature>
<dbReference type="GeneID" id="28824408"/>
<name>A0A194XH11_MOLSC</name>
<feature type="compositionally biased region" description="Low complexity" evidence="1">
    <location>
        <begin position="39"/>
        <end position="50"/>
    </location>
</feature>
<dbReference type="AlphaFoldDB" id="A0A194XH11"/>
<dbReference type="Proteomes" id="UP000070700">
    <property type="component" value="Unassembled WGS sequence"/>
</dbReference>
<evidence type="ECO:0000313" key="2">
    <source>
        <dbReference type="EMBL" id="KUJ19495.1"/>
    </source>
</evidence>
<sequence length="199" mass="23251">MHYENGYGLNQYEQSQHGQNSIYHNSWYSSNSGIENGHQQLQSQNPSQQPTVMSQHHENEAPPPYSLEAEAAATTLMQLIQASQESRSPTIFEPQPQRPQVWDGVHESFQCQADSSLPPPPDSLDENLDKEIERWTREPLEDVRYMEPPEVALRDSRRIEFDRTMRRVREEIQANRRSVELHRRRQNGQVDIMRVDSLM</sequence>
<dbReference type="InParanoid" id="A0A194XH11"/>
<organism evidence="2 3">
    <name type="scientific">Mollisia scopiformis</name>
    <name type="common">Conifer needle endophyte fungus</name>
    <name type="synonym">Phialocephala scopiformis</name>
    <dbReference type="NCBI Taxonomy" id="149040"/>
    <lineage>
        <taxon>Eukaryota</taxon>
        <taxon>Fungi</taxon>
        <taxon>Dikarya</taxon>
        <taxon>Ascomycota</taxon>
        <taxon>Pezizomycotina</taxon>
        <taxon>Leotiomycetes</taxon>
        <taxon>Helotiales</taxon>
        <taxon>Mollisiaceae</taxon>
        <taxon>Mollisia</taxon>
    </lineage>
</organism>
<feature type="compositionally biased region" description="Polar residues" evidence="1">
    <location>
        <begin position="11"/>
        <end position="38"/>
    </location>
</feature>
<dbReference type="KEGG" id="psco:LY89DRAFT_683316"/>